<comment type="caution">
    <text evidence="2">The sequence shown here is derived from an EMBL/GenBank/DDBJ whole genome shotgun (WGS) entry which is preliminary data.</text>
</comment>
<keyword evidence="1" id="KW-0812">Transmembrane</keyword>
<keyword evidence="1" id="KW-0472">Membrane</keyword>
<name>M2TRK0_STUST</name>
<sequence length="86" mass="8900">MWAILGATLSLLGALALYLASPHQRLLGRSWPPFARAGGAGCLGLALLAWLQALPAPTAVLAMSLLLMCAWTALPFLGLCGGRSAR</sequence>
<evidence type="ECO:0000313" key="2">
    <source>
        <dbReference type="EMBL" id="EMD99935.1"/>
    </source>
</evidence>
<accession>M2TRK0</accession>
<gene>
    <name evidence="2" type="ORF">B381_12146</name>
</gene>
<dbReference type="AlphaFoldDB" id="M2TRK0"/>
<keyword evidence="1" id="KW-1133">Transmembrane helix</keyword>
<evidence type="ECO:0000256" key="1">
    <source>
        <dbReference type="SAM" id="Phobius"/>
    </source>
</evidence>
<dbReference type="eggNOG" id="ENOG50302Q3">
    <property type="taxonomic scope" value="Bacteria"/>
</dbReference>
<proteinExistence type="predicted"/>
<feature type="transmembrane region" description="Helical" evidence="1">
    <location>
        <begin position="61"/>
        <end position="80"/>
    </location>
</feature>
<dbReference type="EMBL" id="AOBS01000052">
    <property type="protein sequence ID" value="EMD99935.1"/>
    <property type="molecule type" value="Genomic_DNA"/>
</dbReference>
<reference evidence="2 3" key="1">
    <citation type="journal article" date="2013" name="Genome Announc.">
        <title>Draft Genome of Pseudomonas stutzeri Strain NF13, a Nitrogen Fixer Isolated from the Galapagos Rift Hydrothermal Vent.</title>
        <authorList>
            <person name="Pena A."/>
            <person name="Busquets A."/>
            <person name="Gomila M."/>
            <person name="Mayol J."/>
            <person name="Bosch R."/>
            <person name="Nogales B."/>
            <person name="Garcia-Valdes E."/>
            <person name="Bennasar A."/>
            <person name="Lalucat J."/>
        </authorList>
    </citation>
    <scope>NUCLEOTIDE SEQUENCE [LARGE SCALE GENOMIC DNA]</scope>
    <source>
        <strain evidence="2 3">NF13</strain>
    </source>
</reference>
<evidence type="ECO:0000313" key="3">
    <source>
        <dbReference type="Proteomes" id="UP000011700"/>
    </source>
</evidence>
<dbReference type="RefSeq" id="WP_003301077.1">
    <property type="nucleotide sequence ID" value="NZ_AOBS01000052.1"/>
</dbReference>
<dbReference type="Proteomes" id="UP000011700">
    <property type="component" value="Unassembled WGS sequence"/>
</dbReference>
<organism evidence="2 3">
    <name type="scientific">Stutzerimonas stutzeri NF13</name>
    <dbReference type="NCBI Taxonomy" id="1212548"/>
    <lineage>
        <taxon>Bacteria</taxon>
        <taxon>Pseudomonadati</taxon>
        <taxon>Pseudomonadota</taxon>
        <taxon>Gammaproteobacteria</taxon>
        <taxon>Pseudomonadales</taxon>
        <taxon>Pseudomonadaceae</taxon>
        <taxon>Stutzerimonas</taxon>
    </lineage>
</organism>
<protein>
    <submittedName>
        <fullName evidence="2">Uncharacterized protein</fullName>
    </submittedName>
</protein>
<dbReference type="PATRIC" id="fig|1212548.4.peg.2382"/>